<dbReference type="OrthoDB" id="5783149at2"/>
<dbReference type="EMBL" id="AP014936">
    <property type="protein sequence ID" value="BAU47129.1"/>
    <property type="molecule type" value="Genomic_DNA"/>
</dbReference>
<proteinExistence type="predicted"/>
<gene>
    <name evidence="1" type="ORF">SVA_0548</name>
</gene>
<evidence type="ECO:0000313" key="1">
    <source>
        <dbReference type="EMBL" id="BAU47129.1"/>
    </source>
</evidence>
<dbReference type="Proteomes" id="UP000218899">
    <property type="component" value="Chromosome"/>
</dbReference>
<reference evidence="1 2" key="1">
    <citation type="submission" date="2015-08" db="EMBL/GenBank/DDBJ databases">
        <title>Complete genome sequence of Sulfurifustis variabilis.</title>
        <authorList>
            <person name="Miura A."/>
            <person name="Kojima H."/>
            <person name="Fukui M."/>
        </authorList>
    </citation>
    <scope>NUCLEOTIDE SEQUENCE [LARGE SCALE GENOMIC DNA]</scope>
    <source>
        <strain evidence="2">skN76</strain>
    </source>
</reference>
<name>A0A1B4V0X0_9GAMM</name>
<evidence type="ECO:0000313" key="2">
    <source>
        <dbReference type="Proteomes" id="UP000218899"/>
    </source>
</evidence>
<dbReference type="AlphaFoldDB" id="A0A1B4V0X0"/>
<protein>
    <submittedName>
        <fullName evidence="1">Uncharacterized protein</fullName>
    </submittedName>
</protein>
<accession>A0A1B4V0X0</accession>
<keyword evidence="2" id="KW-1185">Reference proteome</keyword>
<dbReference type="RefSeq" id="WP_096458430.1">
    <property type="nucleotide sequence ID" value="NZ_AP014936.1"/>
</dbReference>
<dbReference type="KEGG" id="sva:SVA_0548"/>
<organism evidence="1 2">
    <name type="scientific">Sulfurifustis variabilis</name>
    <dbReference type="NCBI Taxonomy" id="1675686"/>
    <lineage>
        <taxon>Bacteria</taxon>
        <taxon>Pseudomonadati</taxon>
        <taxon>Pseudomonadota</taxon>
        <taxon>Gammaproteobacteria</taxon>
        <taxon>Acidiferrobacterales</taxon>
        <taxon>Acidiferrobacteraceae</taxon>
        <taxon>Sulfurifustis</taxon>
    </lineage>
</organism>
<sequence>MDRGDIEALAGAARGERVSEELLARVLERLAAVLADLAAALRVEYHGPGVGVEGDPGAYRLVVRPHRLSVSPDVHWGVMICDAAPSAAWRAVWSLPAAGRRRRRAIARALPEFFRGYLLAVRDAGLAESEPGRALAALAQSCRECYETVA</sequence>